<dbReference type="GO" id="GO:0004519">
    <property type="term" value="F:endonuclease activity"/>
    <property type="evidence" value="ECO:0007669"/>
    <property type="project" value="UniProtKB-KW"/>
</dbReference>
<dbReference type="CDD" id="cd09881">
    <property type="entry name" value="PIN_VapC4-5_FitB-like"/>
    <property type="match status" value="1"/>
</dbReference>
<dbReference type="InterPro" id="IPR029060">
    <property type="entry name" value="PIN-like_dom_sf"/>
</dbReference>
<dbReference type="EMBL" id="CP036291">
    <property type="protein sequence ID" value="QDU87166.1"/>
    <property type="molecule type" value="Genomic_DNA"/>
</dbReference>
<dbReference type="Proteomes" id="UP000317429">
    <property type="component" value="Chromosome"/>
</dbReference>
<dbReference type="KEGG" id="pnd:Pla175_05220"/>
<dbReference type="AlphaFoldDB" id="A0A518D6T3"/>
<protein>
    <submittedName>
        <fullName evidence="1">tRNA(fMet)-specific endonuclease VapC</fullName>
        <ecNumber evidence="1">3.1.-.-</ecNumber>
    </submittedName>
</protein>
<dbReference type="EC" id="3.1.-.-" evidence="1"/>
<name>A0A518D6T3_9BACT</name>
<proteinExistence type="predicted"/>
<evidence type="ECO:0000313" key="1">
    <source>
        <dbReference type="EMBL" id="QDU87166.1"/>
    </source>
</evidence>
<dbReference type="Gene3D" id="3.40.50.1010">
    <property type="entry name" value="5'-nuclease"/>
    <property type="match status" value="1"/>
</dbReference>
<accession>A0A518D6T3</accession>
<dbReference type="SUPFAM" id="SSF88723">
    <property type="entry name" value="PIN domain-like"/>
    <property type="match status" value="1"/>
</dbReference>
<evidence type="ECO:0000313" key="2">
    <source>
        <dbReference type="Proteomes" id="UP000317429"/>
    </source>
</evidence>
<keyword evidence="1" id="KW-0255">Endonuclease</keyword>
<gene>
    <name evidence="1" type="primary">vapC_3</name>
    <name evidence="1" type="ORF">Pla175_05220</name>
</gene>
<keyword evidence="2" id="KW-1185">Reference proteome</keyword>
<dbReference type="GO" id="GO:0016787">
    <property type="term" value="F:hydrolase activity"/>
    <property type="evidence" value="ECO:0007669"/>
    <property type="project" value="UniProtKB-KW"/>
</dbReference>
<sequence length="146" mass="16678">MYLLDTDHAAFYFGSLSAERTSLTRRLAEVAGEDVFLPIVSFHEQFAGWQSYLRQRRPAPHLVYAYSRLEALVDAFKLMHIASFDQAASEEFESLRADGVRIGTFDLRIASIALTRNFTLLTRNAVDFDKVPGLRHEDWTAPIRPK</sequence>
<reference evidence="1 2" key="1">
    <citation type="submission" date="2019-02" db="EMBL/GenBank/DDBJ databases">
        <title>Deep-cultivation of Planctomycetes and their phenomic and genomic characterization uncovers novel biology.</title>
        <authorList>
            <person name="Wiegand S."/>
            <person name="Jogler M."/>
            <person name="Boedeker C."/>
            <person name="Pinto D."/>
            <person name="Vollmers J."/>
            <person name="Rivas-Marin E."/>
            <person name="Kohn T."/>
            <person name="Peeters S.H."/>
            <person name="Heuer A."/>
            <person name="Rast P."/>
            <person name="Oberbeckmann S."/>
            <person name="Bunk B."/>
            <person name="Jeske O."/>
            <person name="Meyerdierks A."/>
            <person name="Storesund J.E."/>
            <person name="Kallscheuer N."/>
            <person name="Luecker S."/>
            <person name="Lage O.M."/>
            <person name="Pohl T."/>
            <person name="Merkel B.J."/>
            <person name="Hornburger P."/>
            <person name="Mueller R.-W."/>
            <person name="Bruemmer F."/>
            <person name="Labrenz M."/>
            <person name="Spormann A.M."/>
            <person name="Op den Camp H."/>
            <person name="Overmann J."/>
            <person name="Amann R."/>
            <person name="Jetten M.S.M."/>
            <person name="Mascher T."/>
            <person name="Medema M.H."/>
            <person name="Devos D.P."/>
            <person name="Kaster A.-K."/>
            <person name="Ovreas L."/>
            <person name="Rohde M."/>
            <person name="Galperin M.Y."/>
            <person name="Jogler C."/>
        </authorList>
    </citation>
    <scope>NUCLEOTIDE SEQUENCE [LARGE SCALE GENOMIC DNA]</scope>
    <source>
        <strain evidence="1 2">Pla175</strain>
    </source>
</reference>
<keyword evidence="1" id="KW-0378">Hydrolase</keyword>
<keyword evidence="1" id="KW-0540">Nuclease</keyword>
<organism evidence="1 2">
    <name type="scientific">Pirellulimonas nuda</name>
    <dbReference type="NCBI Taxonomy" id="2528009"/>
    <lineage>
        <taxon>Bacteria</taxon>
        <taxon>Pseudomonadati</taxon>
        <taxon>Planctomycetota</taxon>
        <taxon>Planctomycetia</taxon>
        <taxon>Pirellulales</taxon>
        <taxon>Lacipirellulaceae</taxon>
        <taxon>Pirellulimonas</taxon>
    </lineage>
</organism>